<dbReference type="Pfam" id="PF02386">
    <property type="entry name" value="TrkH"/>
    <property type="match status" value="1"/>
</dbReference>
<comment type="subcellular location">
    <subcellularLocation>
        <location evidence="1">Cell membrane</location>
        <topology evidence="1">Multi-pass membrane protein</topology>
    </subcellularLocation>
</comment>
<evidence type="ECO:0000256" key="2">
    <source>
        <dbReference type="ARBA" id="ARBA00022448"/>
    </source>
</evidence>
<feature type="transmembrane region" description="Helical" evidence="8">
    <location>
        <begin position="51"/>
        <end position="73"/>
    </location>
</feature>
<dbReference type="EMBL" id="JBHUIM010000001">
    <property type="protein sequence ID" value="MFD2245802.1"/>
    <property type="molecule type" value="Genomic_DNA"/>
</dbReference>
<proteinExistence type="predicted"/>
<evidence type="ECO:0000256" key="8">
    <source>
        <dbReference type="SAM" id="Phobius"/>
    </source>
</evidence>
<evidence type="ECO:0000256" key="1">
    <source>
        <dbReference type="ARBA" id="ARBA00004651"/>
    </source>
</evidence>
<dbReference type="PANTHER" id="PTHR32024">
    <property type="entry name" value="TRK SYSTEM POTASSIUM UPTAKE PROTEIN TRKG-RELATED"/>
    <property type="match status" value="1"/>
</dbReference>
<comment type="caution">
    <text evidence="9">The sequence shown here is derived from an EMBL/GenBank/DDBJ whole genome shotgun (WGS) entry which is preliminary data.</text>
</comment>
<keyword evidence="7 8" id="KW-0472">Membrane</keyword>
<dbReference type="InterPro" id="IPR003445">
    <property type="entry name" value="Cat_transpt"/>
</dbReference>
<dbReference type="RefSeq" id="WP_250427449.1">
    <property type="nucleotide sequence ID" value="NZ_JALPRR010000001.1"/>
</dbReference>
<dbReference type="Proteomes" id="UP001597374">
    <property type="component" value="Unassembled WGS sequence"/>
</dbReference>
<keyword evidence="5 8" id="KW-1133">Transmembrane helix</keyword>
<keyword evidence="6" id="KW-0406">Ion transport</keyword>
<keyword evidence="2" id="KW-0813">Transport</keyword>
<name>A0ABW5CTW8_9BACT</name>
<protein>
    <submittedName>
        <fullName evidence="9">Potassium transporter TrkG</fullName>
    </submittedName>
</protein>
<keyword evidence="3" id="KW-1003">Cell membrane</keyword>
<evidence type="ECO:0000256" key="3">
    <source>
        <dbReference type="ARBA" id="ARBA00022475"/>
    </source>
</evidence>
<evidence type="ECO:0000313" key="9">
    <source>
        <dbReference type="EMBL" id="MFD2245802.1"/>
    </source>
</evidence>
<evidence type="ECO:0000256" key="7">
    <source>
        <dbReference type="ARBA" id="ARBA00023136"/>
    </source>
</evidence>
<feature type="transmembrane region" description="Helical" evidence="8">
    <location>
        <begin position="125"/>
        <end position="147"/>
    </location>
</feature>
<reference evidence="10" key="1">
    <citation type="journal article" date="2019" name="Int. J. Syst. Evol. Microbiol.">
        <title>The Global Catalogue of Microorganisms (GCM) 10K type strain sequencing project: providing services to taxonomists for standard genome sequencing and annotation.</title>
        <authorList>
            <consortium name="The Broad Institute Genomics Platform"/>
            <consortium name="The Broad Institute Genome Sequencing Center for Infectious Disease"/>
            <person name="Wu L."/>
            <person name="Ma J."/>
        </authorList>
    </citation>
    <scope>NUCLEOTIDE SEQUENCE [LARGE SCALE GENOMIC DNA]</scope>
    <source>
        <strain evidence="10">CGMCC 4.1782</strain>
    </source>
</reference>
<accession>A0ABW5CTW8</accession>
<organism evidence="9 10">
    <name type="scientific">Pontibacter ruber</name>
    <dbReference type="NCBI Taxonomy" id="1343895"/>
    <lineage>
        <taxon>Bacteria</taxon>
        <taxon>Pseudomonadati</taxon>
        <taxon>Bacteroidota</taxon>
        <taxon>Cytophagia</taxon>
        <taxon>Cytophagales</taxon>
        <taxon>Hymenobacteraceae</taxon>
        <taxon>Pontibacter</taxon>
    </lineage>
</organism>
<evidence type="ECO:0000256" key="6">
    <source>
        <dbReference type="ARBA" id="ARBA00023065"/>
    </source>
</evidence>
<keyword evidence="4 8" id="KW-0812">Transmembrane</keyword>
<evidence type="ECO:0000256" key="4">
    <source>
        <dbReference type="ARBA" id="ARBA00022692"/>
    </source>
</evidence>
<feature type="transmembrane region" description="Helical" evidence="8">
    <location>
        <begin position="20"/>
        <end position="39"/>
    </location>
</feature>
<sequence length="205" mass="23119">MNTESLNRFLYGSKLLAYAIMRRTSYVLTIVSVALLLYAHGMVQYPVRIQTVFHVINGILGVFVLIYLLRILYTFERVKFLRRTWFEGLLMAIIFGGIGFPAILDVLSPNAMRQRMAALWRNWKLLTRVTVYTSAALLAFGTVMFYFNTLSHLNFGKALITAFFQSTTTRSAGFHTVDISDVSAPALLICKGGLRAMQSLQIKTG</sequence>
<gene>
    <name evidence="9" type="ORF">ACFSKP_06015</name>
</gene>
<evidence type="ECO:0000256" key="5">
    <source>
        <dbReference type="ARBA" id="ARBA00022989"/>
    </source>
</evidence>
<feature type="transmembrane region" description="Helical" evidence="8">
    <location>
        <begin position="85"/>
        <end position="104"/>
    </location>
</feature>
<keyword evidence="10" id="KW-1185">Reference proteome</keyword>
<dbReference type="PANTHER" id="PTHR32024:SF1">
    <property type="entry name" value="KTR SYSTEM POTASSIUM UPTAKE PROTEIN B"/>
    <property type="match status" value="1"/>
</dbReference>
<evidence type="ECO:0000313" key="10">
    <source>
        <dbReference type="Proteomes" id="UP001597374"/>
    </source>
</evidence>